<organism evidence="1 2">
    <name type="scientific">Chryseobacterium hagamense</name>
    <dbReference type="NCBI Taxonomy" id="395935"/>
    <lineage>
        <taxon>Bacteria</taxon>
        <taxon>Pseudomonadati</taxon>
        <taxon>Bacteroidota</taxon>
        <taxon>Flavobacteriia</taxon>
        <taxon>Flavobacteriales</taxon>
        <taxon>Weeksellaceae</taxon>
        <taxon>Chryseobacterium group</taxon>
        <taxon>Chryseobacterium</taxon>
    </lineage>
</organism>
<keyword evidence="2" id="KW-1185">Reference proteome</keyword>
<dbReference type="Proteomes" id="UP000321863">
    <property type="component" value="Unassembled WGS sequence"/>
</dbReference>
<accession>A0A511YIK3</accession>
<name>A0A511YIK3_9FLAO</name>
<dbReference type="AlphaFoldDB" id="A0A511YIK3"/>
<gene>
    <name evidence="1" type="ORF">CHA01nite_07690</name>
</gene>
<protein>
    <submittedName>
        <fullName evidence="1">Uncharacterized protein</fullName>
    </submittedName>
</protein>
<evidence type="ECO:0000313" key="2">
    <source>
        <dbReference type="Proteomes" id="UP000321863"/>
    </source>
</evidence>
<sequence length="72" mass="7299">MAAFAVAGTMSANTIAVENETLPEGQQPQTEAKAYGCVDVTLSCGYSGVACGETLGDIIDIVLTADDILCGN</sequence>
<reference evidence="1 2" key="1">
    <citation type="submission" date="2019-07" db="EMBL/GenBank/DDBJ databases">
        <title>Whole genome shotgun sequence of Chryseobacterium hagamense NBRC 105253.</title>
        <authorList>
            <person name="Hosoyama A."/>
            <person name="Uohara A."/>
            <person name="Ohji S."/>
            <person name="Ichikawa N."/>
        </authorList>
    </citation>
    <scope>NUCLEOTIDE SEQUENCE [LARGE SCALE GENOMIC DNA]</scope>
    <source>
        <strain evidence="1 2">NBRC 105253</strain>
    </source>
</reference>
<evidence type="ECO:0000313" key="1">
    <source>
        <dbReference type="EMBL" id="GEN75029.1"/>
    </source>
</evidence>
<proteinExistence type="predicted"/>
<dbReference type="EMBL" id="BJYJ01000002">
    <property type="protein sequence ID" value="GEN75029.1"/>
    <property type="molecule type" value="Genomic_DNA"/>
</dbReference>
<comment type="caution">
    <text evidence="1">The sequence shown here is derived from an EMBL/GenBank/DDBJ whole genome shotgun (WGS) entry which is preliminary data.</text>
</comment>